<dbReference type="PANTHER" id="PTHR30540">
    <property type="entry name" value="OSMOTIC STRESS POTASSIUM TRANSPORTER"/>
    <property type="match status" value="1"/>
</dbReference>
<dbReference type="OMA" id="DHDSWGT"/>
<evidence type="ECO:0000259" key="11">
    <source>
        <dbReference type="Pfam" id="PF02705"/>
    </source>
</evidence>
<keyword evidence="7 10" id="KW-1133">Transmembrane helix</keyword>
<evidence type="ECO:0000259" key="12">
    <source>
        <dbReference type="Pfam" id="PF22776"/>
    </source>
</evidence>
<reference evidence="14" key="2">
    <citation type="journal article" date="2018" name="Plant J.">
        <title>The Sorghum bicolor reference genome: improved assembly, gene annotations, a transcriptome atlas, and signatures of genome organization.</title>
        <authorList>
            <person name="McCormick R.F."/>
            <person name="Truong S.K."/>
            <person name="Sreedasyam A."/>
            <person name="Jenkins J."/>
            <person name="Shu S."/>
            <person name="Sims D."/>
            <person name="Kennedy M."/>
            <person name="Amirebrahimi M."/>
            <person name="Weers B.D."/>
            <person name="McKinley B."/>
            <person name="Mattison A."/>
            <person name="Morishige D.T."/>
            <person name="Grimwood J."/>
            <person name="Schmutz J."/>
            <person name="Mullet J.E."/>
        </authorList>
    </citation>
    <scope>NUCLEOTIDE SEQUENCE [LARGE SCALE GENOMIC DNA]</scope>
    <source>
        <strain evidence="14">cv. BTx623</strain>
    </source>
</reference>
<name>A0A1B6QJM8_SORBI</name>
<reference evidence="13 14" key="1">
    <citation type="journal article" date="2009" name="Nature">
        <title>The Sorghum bicolor genome and the diversification of grasses.</title>
        <authorList>
            <person name="Paterson A.H."/>
            <person name="Bowers J.E."/>
            <person name="Bruggmann R."/>
            <person name="Dubchak I."/>
            <person name="Grimwood J."/>
            <person name="Gundlach H."/>
            <person name="Haberer G."/>
            <person name="Hellsten U."/>
            <person name="Mitros T."/>
            <person name="Poliakov A."/>
            <person name="Schmutz J."/>
            <person name="Spannagl M."/>
            <person name="Tang H."/>
            <person name="Wang X."/>
            <person name="Wicker T."/>
            <person name="Bharti A.K."/>
            <person name="Chapman J."/>
            <person name="Feltus F.A."/>
            <person name="Gowik U."/>
            <person name="Grigoriev I.V."/>
            <person name="Lyons E."/>
            <person name="Maher C.A."/>
            <person name="Martis M."/>
            <person name="Narechania A."/>
            <person name="Otillar R.P."/>
            <person name="Penning B.W."/>
            <person name="Salamov A.A."/>
            <person name="Wang Y."/>
            <person name="Zhang L."/>
            <person name="Carpita N.C."/>
            <person name="Freeling M."/>
            <person name="Gingle A.R."/>
            <person name="Hash C.T."/>
            <person name="Keller B."/>
            <person name="Klein P."/>
            <person name="Kresovich S."/>
            <person name="McCann M.C."/>
            <person name="Ming R."/>
            <person name="Peterson D.G."/>
            <person name="Mehboob-ur-Rahman"/>
            <person name="Ware D."/>
            <person name="Westhoff P."/>
            <person name="Mayer K.F."/>
            <person name="Messing J."/>
            <person name="Rokhsar D.S."/>
        </authorList>
    </citation>
    <scope>NUCLEOTIDE SEQUENCE [LARGE SCALE GENOMIC DNA]</scope>
    <source>
        <strain evidence="14">cv. BTx623</strain>
    </source>
</reference>
<evidence type="ECO:0000256" key="6">
    <source>
        <dbReference type="ARBA" id="ARBA00022958"/>
    </source>
</evidence>
<dbReference type="Pfam" id="PF02705">
    <property type="entry name" value="K_trans"/>
    <property type="match status" value="1"/>
</dbReference>
<evidence type="ECO:0000256" key="10">
    <source>
        <dbReference type="RuleBase" id="RU321113"/>
    </source>
</evidence>
<keyword evidence="9 10" id="KW-0472">Membrane</keyword>
<feature type="domain" description="K+ potassium transporter C-terminal" evidence="12">
    <location>
        <begin position="585"/>
        <end position="707"/>
    </location>
</feature>
<dbReference type="AlphaFoldDB" id="A0A1B6QJM8"/>
<dbReference type="InterPro" id="IPR053952">
    <property type="entry name" value="K_trans_C"/>
</dbReference>
<feature type="transmembrane region" description="Helical" evidence="10">
    <location>
        <begin position="117"/>
        <end position="141"/>
    </location>
</feature>
<dbReference type="InParanoid" id="A0A1B6QJM8"/>
<comment type="caution">
    <text evidence="10">Lacks conserved residue(s) required for the propagation of feature annotation.</text>
</comment>
<comment type="subcellular location">
    <subcellularLocation>
        <location evidence="1 10">Membrane</location>
        <topology evidence="1 10">Multi-pass membrane protein</topology>
    </subcellularLocation>
</comment>
<keyword evidence="8 10" id="KW-0406">Ion transport</keyword>
<keyword evidence="4 10" id="KW-0633">Potassium transport</keyword>
<evidence type="ECO:0000256" key="2">
    <source>
        <dbReference type="ARBA" id="ARBA00008440"/>
    </source>
</evidence>
<evidence type="ECO:0000256" key="8">
    <source>
        <dbReference type="ARBA" id="ARBA00023065"/>
    </source>
</evidence>
<dbReference type="Pfam" id="PF22776">
    <property type="entry name" value="K_trans_C"/>
    <property type="match status" value="2"/>
</dbReference>
<feature type="domain" description="K+ potassium transporter integral membrane" evidence="11">
    <location>
        <begin position="78"/>
        <end position="568"/>
    </location>
</feature>
<dbReference type="STRING" id="4558.A0A1B6QJM8"/>
<evidence type="ECO:0000256" key="1">
    <source>
        <dbReference type="ARBA" id="ARBA00004141"/>
    </source>
</evidence>
<feature type="transmembrane region" description="Helical" evidence="10">
    <location>
        <begin position="508"/>
        <end position="528"/>
    </location>
</feature>
<proteinExistence type="inferred from homology"/>
<dbReference type="InterPro" id="IPR053951">
    <property type="entry name" value="K_trans_N"/>
</dbReference>
<feature type="transmembrane region" description="Helical" evidence="10">
    <location>
        <begin position="252"/>
        <end position="270"/>
    </location>
</feature>
<dbReference type="PANTHER" id="PTHR30540:SF28">
    <property type="entry name" value="POTASSIUM TRANSPORTER 21"/>
    <property type="match status" value="1"/>
</dbReference>
<sequence>MVLAAESSRGREYGGDRPAEVVVVDIESGGGSLDGASSSSIVDRQDSLFREAVTGHHRRAAGGAGHSDHDSWGTTLRLAFQCVGILYGDVGTSPLYVYSTTFGHGGDGGGVGHPDDILGVLSLIIYSFVLFTVIKIVVVALHANDDGDGGTFALYSLISRYAKVSLLPNHQAEDELVSSYSTNLGKPSATLRRAHWLKHLLETSKSAKISLFLLTILAIAMVISDAVLTPPISVLSAVSGLKEKVPDLTTDQIVWITVAILVVLFAIQRFGTDKVGYLFAPIILLWLLLIGGVGLYNLIKYDVGVLRSFNPKYIIDYFRRNKKEGWVSLGDILLVFTGTEALFANLGYFSIRSIQLSFSLGLLPSVLLTYIGQAAYLRKHPEHFANTFFRSTPSALFWPTFILAIAASIIGSQAMISCAFATVSHLQTLSCFPRVRILHTSKRFHGQLYVPEVNLLLCIAACVVTVSFKTTTIIGKAHEICVILVMLITTLLMTIVMLLVWKINIWWIALFFIVFVPTESIYLSSVLYKFTHGPYIPVAMSAVLMVVMIVWHYVHVKRYKYELKHTLSPAKAEKLLEKSDLKRIPGVGLFYTELVQGIPPIFPHLMEKVPAIHSVLIFVSIKHLHVPHVDASERFLFRQVEPKEYKVFRCVARYGYRDSIGEEAEDFVLALVESLQYYIRDVNLYSVDEMQNVSYPISRDQSLSRDKPSGRHAIYAEEMITPIQSFSELTTLPNGWSNRLPQFQASKMNIEELAKIEEEQKVIQREAEKGVVYIIGEAEVVARPQSSLLKKIVINYIYSFLRKNFMQGEKMLSIPHGKLLKVGISYEI</sequence>
<gene>
    <name evidence="13" type="ORF">SORBI_3001G183700</name>
</gene>
<dbReference type="InterPro" id="IPR003855">
    <property type="entry name" value="K+_transporter"/>
</dbReference>
<evidence type="ECO:0000313" key="14">
    <source>
        <dbReference type="Proteomes" id="UP000000768"/>
    </source>
</evidence>
<dbReference type="FunCoup" id="A0A1B6QJM8">
    <property type="interactions" value="25"/>
</dbReference>
<feature type="domain" description="K+ potassium transporter C-terminal" evidence="12">
    <location>
        <begin position="753"/>
        <end position="828"/>
    </location>
</feature>
<dbReference type="Gramene" id="KXG38125">
    <property type="protein sequence ID" value="KXG38125"/>
    <property type="gene ID" value="SORBI_3001G183700"/>
</dbReference>
<dbReference type="NCBIfam" id="TIGR00794">
    <property type="entry name" value="kup"/>
    <property type="match status" value="1"/>
</dbReference>
<dbReference type="eggNOG" id="ENOG502QPSA">
    <property type="taxonomic scope" value="Eukaryota"/>
</dbReference>
<feature type="transmembrane region" description="Helical" evidence="10">
    <location>
        <begin position="396"/>
        <end position="427"/>
    </location>
</feature>
<evidence type="ECO:0000256" key="3">
    <source>
        <dbReference type="ARBA" id="ARBA00022448"/>
    </source>
</evidence>
<keyword evidence="5 10" id="KW-0812">Transmembrane</keyword>
<feature type="transmembrane region" description="Helical" evidence="10">
    <location>
        <begin position="326"/>
        <end position="349"/>
    </location>
</feature>
<evidence type="ECO:0000313" key="13">
    <source>
        <dbReference type="EMBL" id="KXG38125.1"/>
    </source>
</evidence>
<organism evidence="13 14">
    <name type="scientific">Sorghum bicolor</name>
    <name type="common">Sorghum</name>
    <name type="synonym">Sorghum vulgare</name>
    <dbReference type="NCBI Taxonomy" id="4558"/>
    <lineage>
        <taxon>Eukaryota</taxon>
        <taxon>Viridiplantae</taxon>
        <taxon>Streptophyta</taxon>
        <taxon>Embryophyta</taxon>
        <taxon>Tracheophyta</taxon>
        <taxon>Spermatophyta</taxon>
        <taxon>Magnoliopsida</taxon>
        <taxon>Liliopsida</taxon>
        <taxon>Poales</taxon>
        <taxon>Poaceae</taxon>
        <taxon>PACMAD clade</taxon>
        <taxon>Panicoideae</taxon>
        <taxon>Andropogonodae</taxon>
        <taxon>Andropogoneae</taxon>
        <taxon>Sorghinae</taxon>
        <taxon>Sorghum</taxon>
    </lineage>
</organism>
<feature type="transmembrane region" description="Helical" evidence="10">
    <location>
        <begin position="480"/>
        <end position="501"/>
    </location>
</feature>
<dbReference type="GO" id="GO:0016020">
    <property type="term" value="C:membrane"/>
    <property type="evidence" value="ECO:0000318"/>
    <property type="project" value="GO_Central"/>
</dbReference>
<evidence type="ECO:0000256" key="7">
    <source>
        <dbReference type="ARBA" id="ARBA00022989"/>
    </source>
</evidence>
<keyword evidence="14" id="KW-1185">Reference proteome</keyword>
<evidence type="ECO:0000256" key="5">
    <source>
        <dbReference type="ARBA" id="ARBA00022692"/>
    </source>
</evidence>
<protein>
    <recommendedName>
        <fullName evidence="10">Potassium transporter</fullName>
    </recommendedName>
</protein>
<evidence type="ECO:0000256" key="9">
    <source>
        <dbReference type="ARBA" id="ARBA00023136"/>
    </source>
</evidence>
<feature type="transmembrane region" description="Helical" evidence="10">
    <location>
        <begin position="356"/>
        <end position="376"/>
    </location>
</feature>
<comment type="similarity">
    <text evidence="2 10">Belongs to the HAK/KUP transporter (TC 2.A.72.3) family.</text>
</comment>
<dbReference type="EMBL" id="CM000760">
    <property type="protein sequence ID" value="KXG38125.1"/>
    <property type="molecule type" value="Genomic_DNA"/>
</dbReference>
<dbReference type="GO" id="GO:0015079">
    <property type="term" value="F:potassium ion transmembrane transporter activity"/>
    <property type="evidence" value="ECO:0000318"/>
    <property type="project" value="GO_Central"/>
</dbReference>
<comment type="function">
    <text evidence="10">Potassium transporter.</text>
</comment>
<evidence type="ECO:0000256" key="4">
    <source>
        <dbReference type="ARBA" id="ARBA00022538"/>
    </source>
</evidence>
<feature type="transmembrane region" description="Helical" evidence="10">
    <location>
        <begin position="277"/>
        <end position="299"/>
    </location>
</feature>
<feature type="transmembrane region" description="Helical" evidence="10">
    <location>
        <begin position="534"/>
        <end position="554"/>
    </location>
</feature>
<keyword evidence="3" id="KW-0813">Transport</keyword>
<dbReference type="OrthoDB" id="638184at2759"/>
<accession>A0A1B6QJM8</accession>
<dbReference type="Proteomes" id="UP000000768">
    <property type="component" value="Chromosome 1"/>
</dbReference>
<feature type="transmembrane region" description="Helical" evidence="10">
    <location>
        <begin position="211"/>
        <end position="232"/>
    </location>
</feature>
<dbReference type="GO" id="GO:0006813">
    <property type="term" value="P:potassium ion transport"/>
    <property type="evidence" value="ECO:0000318"/>
    <property type="project" value="GO_Central"/>
</dbReference>
<keyword evidence="6 10" id="KW-0630">Potassium</keyword>